<evidence type="ECO:0000259" key="1">
    <source>
        <dbReference type="Pfam" id="PF22302"/>
    </source>
</evidence>
<dbReference type="EMBL" id="CP048711">
    <property type="protein sequence ID" value="QIB65713.1"/>
    <property type="molecule type" value="Genomic_DNA"/>
</dbReference>
<organism evidence="2 3">
    <name type="scientific">Kineobactrum salinum</name>
    <dbReference type="NCBI Taxonomy" id="2708301"/>
    <lineage>
        <taxon>Bacteria</taxon>
        <taxon>Pseudomonadati</taxon>
        <taxon>Pseudomonadota</taxon>
        <taxon>Gammaproteobacteria</taxon>
        <taxon>Cellvibrionales</taxon>
        <taxon>Halieaceae</taxon>
        <taxon>Kineobactrum</taxon>
    </lineage>
</organism>
<dbReference type="AlphaFoldDB" id="A0A6C0U1Q0"/>
<protein>
    <recommendedName>
        <fullName evidence="1">DUF6968 domain-containing protein</fullName>
    </recommendedName>
</protein>
<accession>A0A6C0U1Q0</accession>
<evidence type="ECO:0000313" key="2">
    <source>
        <dbReference type="EMBL" id="QIB65713.1"/>
    </source>
</evidence>
<reference evidence="2 3" key="1">
    <citation type="submission" date="2020-02" db="EMBL/GenBank/DDBJ databases">
        <title>Genome sequencing for Kineobactrum sp. M2.</title>
        <authorList>
            <person name="Park S.-J."/>
        </authorList>
    </citation>
    <scope>NUCLEOTIDE SEQUENCE [LARGE SCALE GENOMIC DNA]</scope>
    <source>
        <strain evidence="2 3">M2</strain>
    </source>
</reference>
<gene>
    <name evidence="2" type="ORF">G3T16_10090</name>
</gene>
<name>A0A6C0U1Q0_9GAMM</name>
<dbReference type="RefSeq" id="WP_163495112.1">
    <property type="nucleotide sequence ID" value="NZ_CP048711.1"/>
</dbReference>
<dbReference type="Pfam" id="PF22302">
    <property type="entry name" value="DUF6968"/>
    <property type="match status" value="1"/>
</dbReference>
<dbReference type="KEGG" id="kim:G3T16_10090"/>
<sequence length="111" mass="12258">MTELPPIPTEFTSVIASRECEVARNGVCSKVLFEIGMPIQDVPTVAGLDWRCPIRTSEDIQIVERYACGVDSFQAIHNALRIVQSEIDAIAKCHSVTLFDAPYPADDPFGY</sequence>
<proteinExistence type="predicted"/>
<dbReference type="InterPro" id="IPR054241">
    <property type="entry name" value="DUF6968"/>
</dbReference>
<keyword evidence="3" id="KW-1185">Reference proteome</keyword>
<evidence type="ECO:0000313" key="3">
    <source>
        <dbReference type="Proteomes" id="UP000477680"/>
    </source>
</evidence>
<feature type="domain" description="DUF6968" evidence="1">
    <location>
        <begin position="18"/>
        <end position="95"/>
    </location>
</feature>
<dbReference type="Proteomes" id="UP000477680">
    <property type="component" value="Chromosome"/>
</dbReference>